<dbReference type="EMBL" id="CM026423">
    <property type="protein sequence ID" value="KAG0584542.1"/>
    <property type="molecule type" value="Genomic_DNA"/>
</dbReference>
<sequence>MTSLHTTTMAMATPPCITARMPAPRRASLARAAAAGPVNPAPTVTTRDSDDGIKLVHQSRRTFLWSGAAAGFLLGSNNAALAEVKLVLSNIEATPVPCPDGQTTVTGGTSFGVRCFRVTGDVNNPVKQAVYNADIFGRVYDAQGEPALDAEENLRIDTLAEVPPGTSKVSFQIAVSESQAKLGPLKLKNFKATGYLGKVNNRQGSGRIDEMDFSELDEDYVP</sequence>
<dbReference type="AlphaFoldDB" id="A0A8T0IMT0"/>
<dbReference type="Proteomes" id="UP000822688">
    <property type="component" value="Chromosome 3"/>
</dbReference>
<keyword evidence="2" id="KW-1185">Reference proteome</keyword>
<protein>
    <submittedName>
        <fullName evidence="1">Uncharacterized protein</fullName>
    </submittedName>
</protein>
<gene>
    <name evidence="1" type="ORF">KC19_3G216900</name>
</gene>
<evidence type="ECO:0000313" key="1">
    <source>
        <dbReference type="EMBL" id="KAG0584542.1"/>
    </source>
</evidence>
<organism evidence="1 2">
    <name type="scientific">Ceratodon purpureus</name>
    <name type="common">Fire moss</name>
    <name type="synonym">Dicranum purpureum</name>
    <dbReference type="NCBI Taxonomy" id="3225"/>
    <lineage>
        <taxon>Eukaryota</taxon>
        <taxon>Viridiplantae</taxon>
        <taxon>Streptophyta</taxon>
        <taxon>Embryophyta</taxon>
        <taxon>Bryophyta</taxon>
        <taxon>Bryophytina</taxon>
        <taxon>Bryopsida</taxon>
        <taxon>Dicranidae</taxon>
        <taxon>Pseudoditrichales</taxon>
        <taxon>Ditrichaceae</taxon>
        <taxon>Ceratodon</taxon>
    </lineage>
</organism>
<reference evidence="1" key="1">
    <citation type="submission" date="2020-06" db="EMBL/GenBank/DDBJ databases">
        <title>WGS assembly of Ceratodon purpureus strain R40.</title>
        <authorList>
            <person name="Carey S.B."/>
            <person name="Jenkins J."/>
            <person name="Shu S."/>
            <person name="Lovell J.T."/>
            <person name="Sreedasyam A."/>
            <person name="Maumus F."/>
            <person name="Tiley G.P."/>
            <person name="Fernandez-Pozo N."/>
            <person name="Barry K."/>
            <person name="Chen C."/>
            <person name="Wang M."/>
            <person name="Lipzen A."/>
            <person name="Daum C."/>
            <person name="Saski C.A."/>
            <person name="Payton A.C."/>
            <person name="Mcbreen J.C."/>
            <person name="Conrad R.E."/>
            <person name="Kollar L.M."/>
            <person name="Olsson S."/>
            <person name="Huttunen S."/>
            <person name="Landis J.B."/>
            <person name="Wickett N.J."/>
            <person name="Johnson M.G."/>
            <person name="Rensing S.A."/>
            <person name="Grimwood J."/>
            <person name="Schmutz J."/>
            <person name="Mcdaniel S.F."/>
        </authorList>
    </citation>
    <scope>NUCLEOTIDE SEQUENCE</scope>
    <source>
        <strain evidence="1">R40</strain>
    </source>
</reference>
<evidence type="ECO:0000313" key="2">
    <source>
        <dbReference type="Proteomes" id="UP000822688"/>
    </source>
</evidence>
<comment type="caution">
    <text evidence="1">The sequence shown here is derived from an EMBL/GenBank/DDBJ whole genome shotgun (WGS) entry which is preliminary data.</text>
</comment>
<accession>A0A8T0IMT0</accession>
<name>A0A8T0IMT0_CERPU</name>
<proteinExistence type="predicted"/>